<dbReference type="GO" id="GO:0004252">
    <property type="term" value="F:serine-type endopeptidase activity"/>
    <property type="evidence" value="ECO:0007669"/>
    <property type="project" value="InterPro"/>
</dbReference>
<name>A0A0P4W9T1_SCYOL</name>
<feature type="active site" evidence="8">
    <location>
        <position position="46"/>
    </location>
</feature>
<evidence type="ECO:0000256" key="6">
    <source>
        <dbReference type="ARBA" id="ARBA00023136"/>
    </source>
</evidence>
<dbReference type="PANTHER" id="PTHR12383:SF16">
    <property type="entry name" value="MITOCHONDRIAL INNER MEMBRANE PROTEASE SUBUNIT 1"/>
    <property type="match status" value="1"/>
</dbReference>
<organism evidence="11">
    <name type="scientific">Scylla olivacea</name>
    <name type="common">Orange mud crab</name>
    <name type="synonym">Cancer olivacea</name>
    <dbReference type="NCBI Taxonomy" id="85551"/>
    <lineage>
        <taxon>Eukaryota</taxon>
        <taxon>Metazoa</taxon>
        <taxon>Ecdysozoa</taxon>
        <taxon>Arthropoda</taxon>
        <taxon>Crustacea</taxon>
        <taxon>Multicrustacea</taxon>
        <taxon>Malacostraca</taxon>
        <taxon>Eumalacostraca</taxon>
        <taxon>Eucarida</taxon>
        <taxon>Decapoda</taxon>
        <taxon>Pleocyemata</taxon>
        <taxon>Brachyura</taxon>
        <taxon>Eubrachyura</taxon>
        <taxon>Portunoidea</taxon>
        <taxon>Portunidae</taxon>
        <taxon>Portuninae</taxon>
        <taxon>Scylla</taxon>
    </lineage>
</organism>
<keyword evidence="6" id="KW-0472">Membrane</keyword>
<evidence type="ECO:0000256" key="1">
    <source>
        <dbReference type="ARBA" id="ARBA00004273"/>
    </source>
</evidence>
<feature type="domain" description="Peptidase S26" evidence="10">
    <location>
        <begin position="105"/>
        <end position="146"/>
    </location>
</feature>
<evidence type="ECO:0000256" key="8">
    <source>
        <dbReference type="PIRSR" id="PIRSR600223-1"/>
    </source>
</evidence>
<dbReference type="Pfam" id="PF10502">
    <property type="entry name" value="Peptidase_S26"/>
    <property type="match status" value="2"/>
</dbReference>
<dbReference type="InterPro" id="IPR052064">
    <property type="entry name" value="Mito_IMP1_subunit"/>
</dbReference>
<evidence type="ECO:0000256" key="4">
    <source>
        <dbReference type="ARBA" id="ARBA00022801"/>
    </source>
</evidence>
<dbReference type="NCBIfam" id="TIGR02227">
    <property type="entry name" value="sigpep_I_bact"/>
    <property type="match status" value="1"/>
</dbReference>
<protein>
    <recommendedName>
        <fullName evidence="9">Mitochondrial inner membrane protease subunit</fullName>
        <ecNumber evidence="9">3.4.21.-</ecNumber>
    </recommendedName>
</protein>
<feature type="active site" evidence="8">
    <location>
        <position position="89"/>
    </location>
</feature>
<keyword evidence="4 9" id="KW-0378">Hydrolase</keyword>
<dbReference type="InterPro" id="IPR036286">
    <property type="entry name" value="LexA/Signal_pep-like_sf"/>
</dbReference>
<sequence>MISTTTRMYSYLGRWLGVAGYMIQYGCIAHCTLEFVGDFVVCRGPSMEPTIYSEDVILTEHITPRFNRISRGDVIIARSPTNPHHHICKRVTGLEGDRVKDGFKTHYVPKGHVWLEGDNHNNSTDSRNFGSVPAGLIRGRAVFRVWPLSDLGLLDSSYSSSSSAQKWEVDQ</sequence>
<dbReference type="GO" id="GO:0006465">
    <property type="term" value="P:signal peptide processing"/>
    <property type="evidence" value="ECO:0007669"/>
    <property type="project" value="InterPro"/>
</dbReference>
<evidence type="ECO:0000259" key="10">
    <source>
        <dbReference type="Pfam" id="PF10502"/>
    </source>
</evidence>
<dbReference type="SUPFAM" id="SSF51306">
    <property type="entry name" value="LexA/Signal peptidase"/>
    <property type="match status" value="1"/>
</dbReference>
<dbReference type="CDD" id="cd06530">
    <property type="entry name" value="S26_SPase_I"/>
    <property type="match status" value="1"/>
</dbReference>
<dbReference type="GO" id="GO:0042720">
    <property type="term" value="C:mitochondrial inner membrane peptidase complex"/>
    <property type="evidence" value="ECO:0007669"/>
    <property type="project" value="TreeGrafter"/>
</dbReference>
<evidence type="ECO:0000256" key="3">
    <source>
        <dbReference type="ARBA" id="ARBA00022792"/>
    </source>
</evidence>
<evidence type="ECO:0000256" key="2">
    <source>
        <dbReference type="ARBA" id="ARBA00011805"/>
    </source>
</evidence>
<evidence type="ECO:0000256" key="5">
    <source>
        <dbReference type="ARBA" id="ARBA00023128"/>
    </source>
</evidence>
<dbReference type="FunFam" id="2.10.109.10:FF:000019">
    <property type="entry name" value="Mitochondrial inner membrane protease subunit"/>
    <property type="match status" value="1"/>
</dbReference>
<comment type="subunit">
    <text evidence="2">Heterodimer of 2 subunits, IMMPL1 and IMMPL2.</text>
</comment>
<dbReference type="Gene3D" id="2.10.109.10">
    <property type="entry name" value="Umud Fragment, subunit A"/>
    <property type="match status" value="1"/>
</dbReference>
<reference evidence="11" key="1">
    <citation type="submission" date="2015-09" db="EMBL/GenBank/DDBJ databases">
        <title>Scylla olivacea transcriptome.</title>
        <authorList>
            <person name="Ikhwanuddin M."/>
        </authorList>
    </citation>
    <scope>NUCLEOTIDE SEQUENCE</scope>
</reference>
<keyword evidence="5 9" id="KW-0496">Mitochondrion</keyword>
<evidence type="ECO:0000313" key="11">
    <source>
        <dbReference type="EMBL" id="JAI65181.1"/>
    </source>
</evidence>
<dbReference type="PANTHER" id="PTHR12383">
    <property type="entry name" value="PROTEASE FAMILY S26 MITOCHONDRIAL INNER MEMBRANE PROTEASE-RELATED"/>
    <property type="match status" value="1"/>
</dbReference>
<proteinExistence type="inferred from homology"/>
<dbReference type="EMBL" id="GDRN01061691">
    <property type="protein sequence ID" value="JAI65181.1"/>
    <property type="molecule type" value="Transcribed_RNA"/>
</dbReference>
<dbReference type="EC" id="3.4.21.-" evidence="9"/>
<dbReference type="InterPro" id="IPR019533">
    <property type="entry name" value="Peptidase_S26"/>
</dbReference>
<dbReference type="EMBL" id="GDRN01061694">
    <property type="protein sequence ID" value="JAI65180.1"/>
    <property type="molecule type" value="Transcribed_RNA"/>
</dbReference>
<dbReference type="InterPro" id="IPR000223">
    <property type="entry name" value="Pept_S26A_signal_pept_1"/>
</dbReference>
<dbReference type="AlphaFoldDB" id="A0A0P4W9T1"/>
<feature type="domain" description="Peptidase S26" evidence="10">
    <location>
        <begin position="22"/>
        <end position="100"/>
    </location>
</feature>
<comment type="similarity">
    <text evidence="7">Belongs to the peptidase S26 family. IMP1 subfamily.</text>
</comment>
<dbReference type="PRINTS" id="PR00727">
    <property type="entry name" value="LEADERPTASE"/>
</dbReference>
<keyword evidence="9" id="KW-0645">Protease</keyword>
<accession>A0A0P4W9T1</accession>
<evidence type="ECO:0000256" key="9">
    <source>
        <dbReference type="RuleBase" id="RU362041"/>
    </source>
</evidence>
<evidence type="ECO:0000256" key="7">
    <source>
        <dbReference type="ARBA" id="ARBA00038445"/>
    </source>
</evidence>
<comment type="subcellular location">
    <subcellularLocation>
        <location evidence="1 9">Mitochondrion inner membrane</location>
    </subcellularLocation>
</comment>
<dbReference type="GO" id="GO:0006627">
    <property type="term" value="P:protein processing involved in protein targeting to mitochondrion"/>
    <property type="evidence" value="ECO:0007669"/>
    <property type="project" value="TreeGrafter"/>
</dbReference>
<keyword evidence="3 9" id="KW-0999">Mitochondrion inner membrane</keyword>